<dbReference type="EMBL" id="LT629695">
    <property type="protein sequence ID" value="SDH47104.1"/>
    <property type="molecule type" value="Genomic_DNA"/>
</dbReference>
<dbReference type="InterPro" id="IPR018656">
    <property type="entry name" value="DUF2087"/>
</dbReference>
<dbReference type="Pfam" id="PF09860">
    <property type="entry name" value="DUF2087"/>
    <property type="match status" value="1"/>
</dbReference>
<protein>
    <recommendedName>
        <fullName evidence="1">DUF2087 domain-containing protein</fullName>
    </recommendedName>
</protein>
<evidence type="ECO:0000259" key="1">
    <source>
        <dbReference type="Pfam" id="PF09860"/>
    </source>
</evidence>
<accession>A0A1G8CP26</accession>
<dbReference type="Proteomes" id="UP000198822">
    <property type="component" value="Chromosome I"/>
</dbReference>
<name>A0A1G8CP26_9MICO</name>
<dbReference type="OrthoDB" id="529288at2"/>
<evidence type="ECO:0000313" key="3">
    <source>
        <dbReference type="Proteomes" id="UP000198822"/>
    </source>
</evidence>
<keyword evidence="3" id="KW-1185">Reference proteome</keyword>
<gene>
    <name evidence="2" type="ORF">SAMN04489720_1358</name>
</gene>
<dbReference type="STRING" id="399736.SAMN04489720_1358"/>
<reference evidence="3" key="1">
    <citation type="submission" date="2016-10" db="EMBL/GenBank/DDBJ databases">
        <authorList>
            <person name="Varghese N."/>
            <person name="Submissions S."/>
        </authorList>
    </citation>
    <scope>NUCLEOTIDE SEQUENCE [LARGE SCALE GENOMIC DNA]</scope>
    <source>
        <strain evidence="3">DSM 22002</strain>
    </source>
</reference>
<dbReference type="AlphaFoldDB" id="A0A1G8CP26"/>
<organism evidence="2 3">
    <name type="scientific">Agrococcus jejuensis</name>
    <dbReference type="NCBI Taxonomy" id="399736"/>
    <lineage>
        <taxon>Bacteria</taxon>
        <taxon>Bacillati</taxon>
        <taxon>Actinomycetota</taxon>
        <taxon>Actinomycetes</taxon>
        <taxon>Micrococcales</taxon>
        <taxon>Microbacteriaceae</taxon>
        <taxon>Agrococcus</taxon>
    </lineage>
</organism>
<sequence>MASDPRPLLAMLADDDRRLLLAEVTVAAARLAPIVAERLPAVERRRLEALERVGLVEIVDGWAWPRDPFTATLERTPSRTGIERFVHDGRIDEWPRRMADRVDLMRWAMEQAVAADEVVDEPTVTARLGEVWRDPATLRRDLVDAGLLDRDLEGRAYRRAG</sequence>
<dbReference type="RefSeq" id="WP_092503599.1">
    <property type="nucleotide sequence ID" value="NZ_LT629695.1"/>
</dbReference>
<evidence type="ECO:0000313" key="2">
    <source>
        <dbReference type="EMBL" id="SDH47104.1"/>
    </source>
</evidence>
<proteinExistence type="predicted"/>
<feature type="domain" description="DUF2087" evidence="1">
    <location>
        <begin position="90"/>
        <end position="159"/>
    </location>
</feature>